<evidence type="ECO:0000313" key="2">
    <source>
        <dbReference type="Proteomes" id="UP000433483"/>
    </source>
</evidence>
<dbReference type="EMBL" id="QXGB01002408">
    <property type="protein sequence ID" value="KAE9178268.1"/>
    <property type="molecule type" value="Genomic_DNA"/>
</dbReference>
<accession>A0A6A3W3Q4</accession>
<gene>
    <name evidence="1" type="ORF">PF005_g24145</name>
</gene>
<proteinExistence type="predicted"/>
<reference evidence="1 2" key="1">
    <citation type="submission" date="2018-08" db="EMBL/GenBank/DDBJ databases">
        <title>Genomic investigation of the strawberry pathogen Phytophthora fragariae indicates pathogenicity is determined by transcriptional variation in three key races.</title>
        <authorList>
            <person name="Adams T.M."/>
            <person name="Armitage A.D."/>
            <person name="Sobczyk M.K."/>
            <person name="Bates H.J."/>
            <person name="Dunwell J.M."/>
            <person name="Nellist C.F."/>
            <person name="Harrison R.J."/>
        </authorList>
    </citation>
    <scope>NUCLEOTIDE SEQUENCE [LARGE SCALE GENOMIC DNA]</scope>
    <source>
        <strain evidence="1 2">NOV-27</strain>
    </source>
</reference>
<dbReference type="AlphaFoldDB" id="A0A6A3W3Q4"/>
<name>A0A6A3W3Q4_9STRA</name>
<sequence length="59" mass="6135">MSAPRLRGVPRRDAAVIRPLEVVGCALSSLGSSASVAELCPARFSARRPLASTSLTRAV</sequence>
<keyword evidence="2" id="KW-1185">Reference proteome</keyword>
<dbReference type="Proteomes" id="UP000433483">
    <property type="component" value="Unassembled WGS sequence"/>
</dbReference>
<evidence type="ECO:0000313" key="1">
    <source>
        <dbReference type="EMBL" id="KAE9178268.1"/>
    </source>
</evidence>
<comment type="caution">
    <text evidence="1">The sequence shown here is derived from an EMBL/GenBank/DDBJ whole genome shotgun (WGS) entry which is preliminary data.</text>
</comment>
<protein>
    <submittedName>
        <fullName evidence="1">Uncharacterized protein</fullName>
    </submittedName>
</protein>
<organism evidence="1 2">
    <name type="scientific">Phytophthora fragariae</name>
    <dbReference type="NCBI Taxonomy" id="53985"/>
    <lineage>
        <taxon>Eukaryota</taxon>
        <taxon>Sar</taxon>
        <taxon>Stramenopiles</taxon>
        <taxon>Oomycota</taxon>
        <taxon>Peronosporomycetes</taxon>
        <taxon>Peronosporales</taxon>
        <taxon>Peronosporaceae</taxon>
        <taxon>Phytophthora</taxon>
    </lineage>
</organism>